<comment type="caution">
    <text evidence="2">The sequence shown here is derived from an EMBL/GenBank/DDBJ whole genome shotgun (WGS) entry which is preliminary data.</text>
</comment>
<dbReference type="Proteomes" id="UP001367508">
    <property type="component" value="Unassembled WGS sequence"/>
</dbReference>
<evidence type="ECO:0000313" key="3">
    <source>
        <dbReference type="Proteomes" id="UP001367508"/>
    </source>
</evidence>
<organism evidence="2 3">
    <name type="scientific">Canavalia gladiata</name>
    <name type="common">Sword bean</name>
    <name type="synonym">Dolichos gladiatus</name>
    <dbReference type="NCBI Taxonomy" id="3824"/>
    <lineage>
        <taxon>Eukaryota</taxon>
        <taxon>Viridiplantae</taxon>
        <taxon>Streptophyta</taxon>
        <taxon>Embryophyta</taxon>
        <taxon>Tracheophyta</taxon>
        <taxon>Spermatophyta</taxon>
        <taxon>Magnoliopsida</taxon>
        <taxon>eudicotyledons</taxon>
        <taxon>Gunneridae</taxon>
        <taxon>Pentapetalae</taxon>
        <taxon>rosids</taxon>
        <taxon>fabids</taxon>
        <taxon>Fabales</taxon>
        <taxon>Fabaceae</taxon>
        <taxon>Papilionoideae</taxon>
        <taxon>50 kb inversion clade</taxon>
        <taxon>NPAAA clade</taxon>
        <taxon>indigoferoid/millettioid clade</taxon>
        <taxon>Phaseoleae</taxon>
        <taxon>Canavalia</taxon>
    </lineage>
</organism>
<reference evidence="2 3" key="1">
    <citation type="submission" date="2024-01" db="EMBL/GenBank/DDBJ databases">
        <title>The genomes of 5 underutilized Papilionoideae crops provide insights into root nodulation and disease resistanc.</title>
        <authorList>
            <person name="Jiang F."/>
        </authorList>
    </citation>
    <scope>NUCLEOTIDE SEQUENCE [LARGE SCALE GENOMIC DNA]</scope>
    <source>
        <strain evidence="2">LVBAO_FW01</strain>
        <tissue evidence="2">Leaves</tissue>
    </source>
</reference>
<sequence length="82" mass="9866">MCSLSYFHLKPMTVSILFNGEWKAGMGFDKSWKFIIFLFFLCMFDQGVMYMLLKHAHPRICKFYLNVFIMASLELFDWEDMN</sequence>
<keyword evidence="1" id="KW-0812">Transmembrane</keyword>
<feature type="transmembrane region" description="Helical" evidence="1">
    <location>
        <begin position="34"/>
        <end position="53"/>
    </location>
</feature>
<evidence type="ECO:0000313" key="2">
    <source>
        <dbReference type="EMBL" id="KAK7344798.1"/>
    </source>
</evidence>
<accession>A0AAN9M3U6</accession>
<proteinExistence type="predicted"/>
<keyword evidence="1" id="KW-1133">Transmembrane helix</keyword>
<evidence type="ECO:0000256" key="1">
    <source>
        <dbReference type="SAM" id="Phobius"/>
    </source>
</evidence>
<gene>
    <name evidence="2" type="ORF">VNO77_14899</name>
</gene>
<keyword evidence="3" id="KW-1185">Reference proteome</keyword>
<dbReference type="EMBL" id="JAYMYQ010000003">
    <property type="protein sequence ID" value="KAK7344798.1"/>
    <property type="molecule type" value="Genomic_DNA"/>
</dbReference>
<protein>
    <submittedName>
        <fullName evidence="2">Uncharacterized protein</fullName>
    </submittedName>
</protein>
<keyword evidence="1" id="KW-0472">Membrane</keyword>
<name>A0AAN9M3U6_CANGL</name>
<dbReference type="AlphaFoldDB" id="A0AAN9M3U6"/>